<dbReference type="Pfam" id="PF13649">
    <property type="entry name" value="Methyltransf_25"/>
    <property type="match status" value="1"/>
</dbReference>
<dbReference type="GO" id="GO:0000179">
    <property type="term" value="F:rRNA (adenine-N6,N6-)-dimethyltransferase activity"/>
    <property type="evidence" value="ECO:0007669"/>
    <property type="project" value="InterPro"/>
</dbReference>
<gene>
    <name evidence="7" type="ORF">ATL51_4886</name>
    <name evidence="6" type="ORF">HDA37_001542</name>
</gene>
<evidence type="ECO:0000313" key="9">
    <source>
        <dbReference type="Proteomes" id="UP000549695"/>
    </source>
</evidence>
<keyword evidence="3" id="KW-0949">S-adenosyl-L-methionine</keyword>
<evidence type="ECO:0000313" key="7">
    <source>
        <dbReference type="EMBL" id="PKB33135.1"/>
    </source>
</evidence>
<dbReference type="EMBL" id="JACCCZ010000001">
    <property type="protein sequence ID" value="NYG01257.1"/>
    <property type="molecule type" value="Genomic_DNA"/>
</dbReference>
<dbReference type="RefSeq" id="WP_374210215.1">
    <property type="nucleotide sequence ID" value="NZ_BAAAJZ010000008.1"/>
</dbReference>
<evidence type="ECO:0000256" key="2">
    <source>
        <dbReference type="ARBA" id="ARBA00022679"/>
    </source>
</evidence>
<proteinExistence type="predicted"/>
<dbReference type="InterPro" id="IPR029063">
    <property type="entry name" value="SAM-dependent_MTases_sf"/>
</dbReference>
<dbReference type="InterPro" id="IPR041698">
    <property type="entry name" value="Methyltransf_25"/>
</dbReference>
<dbReference type="Proteomes" id="UP000232453">
    <property type="component" value="Unassembled WGS sequence"/>
</dbReference>
<feature type="domain" description="Ribosomal RNA adenine methylase transferase N-terminal" evidence="5">
    <location>
        <begin position="46"/>
        <end position="196"/>
    </location>
</feature>
<evidence type="ECO:0000256" key="1">
    <source>
        <dbReference type="ARBA" id="ARBA00022603"/>
    </source>
</evidence>
<keyword evidence="2" id="KW-0808">Transferase</keyword>
<evidence type="ECO:0000256" key="4">
    <source>
        <dbReference type="SAM" id="MobiDB-lite"/>
    </source>
</evidence>
<evidence type="ECO:0000256" key="3">
    <source>
        <dbReference type="ARBA" id="ARBA00022691"/>
    </source>
</evidence>
<sequence length="213" mass="23221">MRSEPAAARGGDDSHGNEPSGWPEFLRAWLRNPAQVGAVWPSSPRLSAKLARIAPGHGAPVVVELGPGTGAVTAQVARRLSPEGRHLAVELDPRMADYLRSRHPGVEVVNGDARKLGALLAERDITSVDAVISGLPWSLFDRTMQQEILDQVVGAVGETGAFATFAYSHTLPMPSARRFKAALHDTFDEVVMTRTVWRNLPPAFCFLCRRPRR</sequence>
<feature type="region of interest" description="Disordered" evidence="4">
    <location>
        <begin position="1"/>
        <end position="20"/>
    </location>
</feature>
<dbReference type="InterPro" id="IPR020598">
    <property type="entry name" value="rRNA_Ade_methylase_Trfase_N"/>
</dbReference>
<name>A0A852VXM2_PSEA5</name>
<dbReference type="Gene3D" id="3.40.50.150">
    <property type="entry name" value="Vaccinia Virus protein VP39"/>
    <property type="match status" value="1"/>
</dbReference>
<keyword evidence="9" id="KW-1185">Reference proteome</keyword>
<keyword evidence="1" id="KW-0489">Methyltransferase</keyword>
<reference evidence="6 9" key="1">
    <citation type="submission" date="2020-07" db="EMBL/GenBank/DDBJ databases">
        <title>Sequencing the genomes of 1000 actinobacteria strains.</title>
        <authorList>
            <person name="Klenk H.-P."/>
        </authorList>
    </citation>
    <scope>NUCLEOTIDE SEQUENCE [LARGE SCALE GENOMIC DNA]</scope>
    <source>
        <strain evidence="7 8">DSM 44104</strain>
        <strain evidence="6 9">DSM 44749</strain>
    </source>
</reference>
<dbReference type="Proteomes" id="UP000549695">
    <property type="component" value="Unassembled WGS sequence"/>
</dbReference>
<protein>
    <submittedName>
        <fullName evidence="6">Phospholipid N-methyltransferase</fullName>
    </submittedName>
</protein>
<comment type="caution">
    <text evidence="6">The sequence shown here is derived from an EMBL/GenBank/DDBJ whole genome shotgun (WGS) entry which is preliminary data.</text>
</comment>
<dbReference type="EMBL" id="PHUJ01000003">
    <property type="protein sequence ID" value="PKB33135.1"/>
    <property type="molecule type" value="Genomic_DNA"/>
</dbReference>
<organism evidence="6 9">
    <name type="scientific">Pseudonocardia alni</name>
    <name type="common">Amycolata alni</name>
    <dbReference type="NCBI Taxonomy" id="33907"/>
    <lineage>
        <taxon>Bacteria</taxon>
        <taxon>Bacillati</taxon>
        <taxon>Actinomycetota</taxon>
        <taxon>Actinomycetes</taxon>
        <taxon>Pseudonocardiales</taxon>
        <taxon>Pseudonocardiaceae</taxon>
        <taxon>Pseudonocardia</taxon>
    </lineage>
</organism>
<evidence type="ECO:0000313" key="6">
    <source>
        <dbReference type="EMBL" id="NYG01257.1"/>
    </source>
</evidence>
<evidence type="ECO:0000259" key="5">
    <source>
        <dbReference type="SMART" id="SM00650"/>
    </source>
</evidence>
<accession>A0AA44UTC2</accession>
<dbReference type="SUPFAM" id="SSF53335">
    <property type="entry name" value="S-adenosyl-L-methionine-dependent methyltransferases"/>
    <property type="match status" value="1"/>
</dbReference>
<accession>A0A852VXM2</accession>
<dbReference type="SMART" id="SM00650">
    <property type="entry name" value="rADc"/>
    <property type="match status" value="1"/>
</dbReference>
<dbReference type="AlphaFoldDB" id="A0A852VXM2"/>
<dbReference type="GeneID" id="98051333"/>
<dbReference type="CDD" id="cd02440">
    <property type="entry name" value="AdoMet_MTases"/>
    <property type="match status" value="1"/>
</dbReference>
<evidence type="ECO:0000313" key="8">
    <source>
        <dbReference type="Proteomes" id="UP000232453"/>
    </source>
</evidence>